<reference evidence="5" key="2">
    <citation type="journal article" date="2022" name="Microbiol. Resour. Announc.">
        <title>Whole-Genome Sequence of Entomortierella parvispora E1425, a Mucoromycotan Fungus Associated with Burkholderiaceae-Related Endosymbiotic Bacteria.</title>
        <authorList>
            <person name="Herlambang A."/>
            <person name="Guo Y."/>
            <person name="Takashima Y."/>
            <person name="Narisawa K."/>
            <person name="Ohta H."/>
            <person name="Nishizawa T."/>
        </authorList>
    </citation>
    <scope>NUCLEOTIDE SEQUENCE</scope>
    <source>
        <strain evidence="5">E1425</strain>
    </source>
</reference>
<protein>
    <submittedName>
        <fullName evidence="5">THO complex subunit 3</fullName>
    </submittedName>
</protein>
<dbReference type="InterPro" id="IPR001680">
    <property type="entry name" value="WD40_rpt"/>
</dbReference>
<keyword evidence="2" id="KW-0677">Repeat</keyword>
<name>A0A9P3HHF7_9FUNG</name>
<dbReference type="InterPro" id="IPR040132">
    <property type="entry name" value="Tex1/THOC3"/>
</dbReference>
<dbReference type="PROSITE" id="PS50082">
    <property type="entry name" value="WD_REPEATS_2"/>
    <property type="match status" value="3"/>
</dbReference>
<dbReference type="Proteomes" id="UP000827284">
    <property type="component" value="Unassembled WGS sequence"/>
</dbReference>
<evidence type="ECO:0000256" key="3">
    <source>
        <dbReference type="ARBA" id="ARBA00046343"/>
    </source>
</evidence>
<dbReference type="PRINTS" id="PR00320">
    <property type="entry name" value="GPROTEINBRPT"/>
</dbReference>
<accession>A0A9P3HHF7</accession>
<evidence type="ECO:0000256" key="4">
    <source>
        <dbReference type="PROSITE-ProRule" id="PRU00221"/>
    </source>
</evidence>
<dbReference type="GO" id="GO:0000445">
    <property type="term" value="C:THO complex part of transcription export complex"/>
    <property type="evidence" value="ECO:0007669"/>
    <property type="project" value="TreeGrafter"/>
</dbReference>
<keyword evidence="1 4" id="KW-0853">WD repeat</keyword>
<comment type="caution">
    <text evidence="5">The sequence shown here is derived from an EMBL/GenBank/DDBJ whole genome shotgun (WGS) entry which is preliminary data.</text>
</comment>
<dbReference type="OrthoDB" id="340259at2759"/>
<dbReference type="CDD" id="cd00200">
    <property type="entry name" value="WD40"/>
    <property type="match status" value="1"/>
</dbReference>
<dbReference type="SMART" id="SM00320">
    <property type="entry name" value="WD40"/>
    <property type="match status" value="6"/>
</dbReference>
<dbReference type="FunFam" id="2.130.10.10:FF:000390">
    <property type="entry name" value="THO complex subunit 3"/>
    <property type="match status" value="1"/>
</dbReference>
<dbReference type="PROSITE" id="PS00678">
    <property type="entry name" value="WD_REPEATS_1"/>
    <property type="match status" value="2"/>
</dbReference>
<organism evidence="5 6">
    <name type="scientific">Entomortierella parvispora</name>
    <dbReference type="NCBI Taxonomy" id="205924"/>
    <lineage>
        <taxon>Eukaryota</taxon>
        <taxon>Fungi</taxon>
        <taxon>Fungi incertae sedis</taxon>
        <taxon>Mucoromycota</taxon>
        <taxon>Mortierellomycotina</taxon>
        <taxon>Mortierellomycetes</taxon>
        <taxon>Mortierellales</taxon>
        <taxon>Mortierellaceae</taxon>
        <taxon>Entomortierella</taxon>
    </lineage>
</organism>
<dbReference type="SUPFAM" id="SSF50978">
    <property type="entry name" value="WD40 repeat-like"/>
    <property type="match status" value="1"/>
</dbReference>
<dbReference type="AlphaFoldDB" id="A0A9P3HHF7"/>
<gene>
    <name evidence="5" type="ORF">EMPS_08984</name>
</gene>
<evidence type="ECO:0000313" key="5">
    <source>
        <dbReference type="EMBL" id="GJJ76625.1"/>
    </source>
</evidence>
<dbReference type="PANTHER" id="PTHR22839:SF0">
    <property type="entry name" value="THO COMPLEX SUBUNIT 3"/>
    <property type="match status" value="1"/>
</dbReference>
<proteinExistence type="inferred from homology"/>
<dbReference type="InterPro" id="IPR015943">
    <property type="entry name" value="WD40/YVTN_repeat-like_dom_sf"/>
</dbReference>
<dbReference type="GO" id="GO:0006406">
    <property type="term" value="P:mRNA export from nucleus"/>
    <property type="evidence" value="ECO:0007669"/>
    <property type="project" value="InterPro"/>
</dbReference>
<keyword evidence="6" id="KW-1185">Reference proteome</keyword>
<dbReference type="EMBL" id="BQFW01000012">
    <property type="protein sequence ID" value="GJJ76625.1"/>
    <property type="molecule type" value="Genomic_DNA"/>
</dbReference>
<feature type="repeat" description="WD" evidence="4">
    <location>
        <begin position="24"/>
        <end position="65"/>
    </location>
</feature>
<dbReference type="InterPro" id="IPR019775">
    <property type="entry name" value="WD40_repeat_CS"/>
</dbReference>
<dbReference type="Gene3D" id="2.130.10.10">
    <property type="entry name" value="YVTN repeat-like/Quinoprotein amine dehydrogenase"/>
    <property type="match status" value="2"/>
</dbReference>
<feature type="repeat" description="WD" evidence="4">
    <location>
        <begin position="194"/>
        <end position="235"/>
    </location>
</feature>
<dbReference type="InterPro" id="IPR020472">
    <property type="entry name" value="WD40_PAC1"/>
</dbReference>
<dbReference type="PANTHER" id="PTHR22839">
    <property type="entry name" value="THO COMPLEX SUBUNIT 3 THO3"/>
    <property type="match status" value="1"/>
</dbReference>
<dbReference type="InterPro" id="IPR036322">
    <property type="entry name" value="WD40_repeat_dom_sf"/>
</dbReference>
<reference evidence="5" key="1">
    <citation type="submission" date="2021-11" db="EMBL/GenBank/DDBJ databases">
        <authorList>
            <person name="Herlambang A."/>
            <person name="Guo Y."/>
            <person name="Takashima Y."/>
            <person name="Nishizawa T."/>
        </authorList>
    </citation>
    <scope>NUCLEOTIDE SEQUENCE</scope>
    <source>
        <strain evidence="5">E1425</strain>
    </source>
</reference>
<sequence length="324" mass="35926">MQFQRTPQLEKTIAGFPLLKTRDYKAHKSNVHTVGWNCDGRRLASGSIDKSARIWAPERSSDPRTSIELRGHTESVDQLRWDPTHPDHLATASCDRTVRIWDARSGKCIHKVDTSGQNINIAWSPDGHSIAVGNKEDMISFIDTRTFKIEKTAQFNVEVNEISWNPTGDLFLLTTGQGTVKVLDYHTMAELHVLDAHTANCYCLEFDPRGRYLASGSADASVNLWDLDEYVCVRTFGQLNWPIRTLSFSFDGAFIASGSEDLAIDISLVETGESVHQVKCGAAMNTIAWHPNKYLLAYAGDETERGPGGNMVSTGSLRVFGFSG</sequence>
<dbReference type="Pfam" id="PF25174">
    <property type="entry name" value="Beta-prop_THOC3"/>
    <property type="match status" value="1"/>
</dbReference>
<evidence type="ECO:0000256" key="2">
    <source>
        <dbReference type="ARBA" id="ARBA00022737"/>
    </source>
</evidence>
<dbReference type="PROSITE" id="PS50294">
    <property type="entry name" value="WD_REPEATS_REGION"/>
    <property type="match status" value="3"/>
</dbReference>
<feature type="repeat" description="WD" evidence="4">
    <location>
        <begin position="69"/>
        <end position="111"/>
    </location>
</feature>
<comment type="similarity">
    <text evidence="3">Belongs to the THOC3 family.</text>
</comment>
<evidence type="ECO:0000256" key="1">
    <source>
        <dbReference type="ARBA" id="ARBA00022574"/>
    </source>
</evidence>
<evidence type="ECO:0000313" key="6">
    <source>
        <dbReference type="Proteomes" id="UP000827284"/>
    </source>
</evidence>